<dbReference type="GeneID" id="101501773"/>
<sequence>MDFKMLSRVLYANDVTIFYRVSDASLTALIMFFLDYDNASRKVTSNDKSKLYTRSIPPARASAFSTLLGFHSGQLPFIYLGVPIFKGKPHKVHLMPIGDRIKAKLLAWKGKILSINEKVVTIVWKKVFQPTENSGMGLHSIMAINSVGLLKLSWDFISSGTHWSKLMHSRVL</sequence>
<dbReference type="KEGG" id="cam:101501773"/>
<evidence type="ECO:0000313" key="1">
    <source>
        <dbReference type="Proteomes" id="UP000087171"/>
    </source>
</evidence>
<accession>A0A1S2Z0H1</accession>
<protein>
    <submittedName>
        <fullName evidence="2">Uncharacterized protein LOC101501773</fullName>
    </submittedName>
</protein>
<dbReference type="OrthoDB" id="1935503at2759"/>
<dbReference type="AlphaFoldDB" id="A0A1S2Z0H1"/>
<dbReference type="RefSeq" id="XP_004512848.1">
    <property type="nucleotide sequence ID" value="XM_004512791.1"/>
</dbReference>
<dbReference type="STRING" id="3827.A0A1S2Z0H1"/>
<name>A0A1S2Z0H1_CICAR</name>
<evidence type="ECO:0000313" key="2">
    <source>
        <dbReference type="RefSeq" id="XP_004512848.1"/>
    </source>
</evidence>
<proteinExistence type="predicted"/>
<reference evidence="1" key="1">
    <citation type="journal article" date="2013" name="Nat. Biotechnol.">
        <title>Draft genome sequence of chickpea (Cicer arietinum) provides a resource for trait improvement.</title>
        <authorList>
            <person name="Varshney R.K."/>
            <person name="Song C."/>
            <person name="Saxena R.K."/>
            <person name="Azam S."/>
            <person name="Yu S."/>
            <person name="Sharpe A.G."/>
            <person name="Cannon S."/>
            <person name="Baek J."/>
            <person name="Rosen B.D."/>
            <person name="Tar'an B."/>
            <person name="Millan T."/>
            <person name="Zhang X."/>
            <person name="Ramsay L.D."/>
            <person name="Iwata A."/>
            <person name="Wang Y."/>
            <person name="Nelson W."/>
            <person name="Farmer A.D."/>
            <person name="Gaur P.M."/>
            <person name="Soderlund C."/>
            <person name="Penmetsa R.V."/>
            <person name="Xu C."/>
            <person name="Bharti A.K."/>
            <person name="He W."/>
            <person name="Winter P."/>
            <person name="Zhao S."/>
            <person name="Hane J.K."/>
            <person name="Carrasquilla-Garcia N."/>
            <person name="Condie J.A."/>
            <person name="Upadhyaya H.D."/>
            <person name="Luo M.C."/>
            <person name="Thudi M."/>
            <person name="Gowda C.L."/>
            <person name="Singh N.P."/>
            <person name="Lichtenzveig J."/>
            <person name="Gali K.K."/>
            <person name="Rubio J."/>
            <person name="Nadarajan N."/>
            <person name="Dolezel J."/>
            <person name="Bansal K.C."/>
            <person name="Xu X."/>
            <person name="Edwards D."/>
            <person name="Zhang G."/>
            <person name="Kahl G."/>
            <person name="Gil J."/>
            <person name="Singh K.B."/>
            <person name="Datta S.K."/>
            <person name="Jackson S.A."/>
            <person name="Wang J."/>
            <person name="Cook D.R."/>
        </authorList>
    </citation>
    <scope>NUCLEOTIDE SEQUENCE [LARGE SCALE GENOMIC DNA]</scope>
    <source>
        <strain evidence="1">cv. CDC Frontier</strain>
    </source>
</reference>
<keyword evidence="1" id="KW-1185">Reference proteome</keyword>
<gene>
    <name evidence="2" type="primary">LOC101501773</name>
</gene>
<dbReference type="PaxDb" id="3827-XP_004512848.1"/>
<dbReference type="PANTHER" id="PTHR33116:SF80">
    <property type="entry name" value="REVERSE TRANSCRIPTASE ZINC-BINDING DOMAIN-CONTAINING PROTEIN"/>
    <property type="match status" value="1"/>
</dbReference>
<reference evidence="2" key="2">
    <citation type="submission" date="2025-08" db="UniProtKB">
        <authorList>
            <consortium name="RefSeq"/>
        </authorList>
    </citation>
    <scope>IDENTIFICATION</scope>
    <source>
        <tissue evidence="2">Etiolated seedlings</tissue>
    </source>
</reference>
<dbReference type="Proteomes" id="UP000087171">
    <property type="component" value="Chromosome Ca8"/>
</dbReference>
<organism evidence="1 2">
    <name type="scientific">Cicer arietinum</name>
    <name type="common">Chickpea</name>
    <name type="synonym">Garbanzo</name>
    <dbReference type="NCBI Taxonomy" id="3827"/>
    <lineage>
        <taxon>Eukaryota</taxon>
        <taxon>Viridiplantae</taxon>
        <taxon>Streptophyta</taxon>
        <taxon>Embryophyta</taxon>
        <taxon>Tracheophyta</taxon>
        <taxon>Spermatophyta</taxon>
        <taxon>Magnoliopsida</taxon>
        <taxon>eudicotyledons</taxon>
        <taxon>Gunneridae</taxon>
        <taxon>Pentapetalae</taxon>
        <taxon>rosids</taxon>
        <taxon>fabids</taxon>
        <taxon>Fabales</taxon>
        <taxon>Fabaceae</taxon>
        <taxon>Papilionoideae</taxon>
        <taxon>50 kb inversion clade</taxon>
        <taxon>NPAAA clade</taxon>
        <taxon>Hologalegina</taxon>
        <taxon>IRL clade</taxon>
        <taxon>Cicereae</taxon>
        <taxon>Cicer</taxon>
    </lineage>
</organism>
<dbReference type="PANTHER" id="PTHR33116">
    <property type="entry name" value="REVERSE TRANSCRIPTASE ZINC-BINDING DOMAIN-CONTAINING PROTEIN-RELATED-RELATED"/>
    <property type="match status" value="1"/>
</dbReference>
<dbReference type="eggNOG" id="KOG1075">
    <property type="taxonomic scope" value="Eukaryota"/>
</dbReference>